<dbReference type="InterPro" id="IPR011893">
    <property type="entry name" value="Selenoprotein_Rdx-typ"/>
</dbReference>
<dbReference type="SUPFAM" id="SSF52833">
    <property type="entry name" value="Thioredoxin-like"/>
    <property type="match status" value="1"/>
</dbReference>
<evidence type="ECO:0000313" key="3">
    <source>
        <dbReference type="RefSeq" id="XP_014677026.1"/>
    </source>
</evidence>
<reference evidence="3" key="1">
    <citation type="submission" date="2025-08" db="UniProtKB">
        <authorList>
            <consortium name="RefSeq"/>
        </authorList>
    </citation>
    <scope>IDENTIFICATION</scope>
</reference>
<keyword evidence="2" id="KW-1185">Reference proteome</keyword>
<proteinExistence type="predicted"/>
<dbReference type="Gene3D" id="3.40.30.10">
    <property type="entry name" value="Glutaredoxin"/>
    <property type="match status" value="1"/>
</dbReference>
<sequence>MTSRRRYAPRFHELRMALEDGVPGAIVSGTVGRQSSFEVRVNNKVMFSKLNTYGFPYEQEIVDAVLKIREGEDVEQLTNSSSPCVLL</sequence>
<keyword evidence="1" id="KW-0676">Redox-active center</keyword>
<dbReference type="InterPro" id="IPR036249">
    <property type="entry name" value="Thioredoxin-like_sf"/>
</dbReference>
<dbReference type="NCBIfam" id="TIGR02174">
    <property type="entry name" value="CXXU_selWTH"/>
    <property type="match status" value="1"/>
</dbReference>
<name>A0ABM1EXV5_PRICU</name>
<organism evidence="2 3">
    <name type="scientific">Priapulus caudatus</name>
    <name type="common">Priapulid worm</name>
    <dbReference type="NCBI Taxonomy" id="37621"/>
    <lineage>
        <taxon>Eukaryota</taxon>
        <taxon>Metazoa</taxon>
        <taxon>Ecdysozoa</taxon>
        <taxon>Scalidophora</taxon>
        <taxon>Priapulida</taxon>
        <taxon>Priapulimorpha</taxon>
        <taxon>Priapulimorphida</taxon>
        <taxon>Priapulidae</taxon>
        <taxon>Priapulus</taxon>
    </lineage>
</organism>
<dbReference type="RefSeq" id="XP_014677026.1">
    <property type="nucleotide sequence ID" value="XM_014821540.1"/>
</dbReference>
<evidence type="ECO:0000313" key="2">
    <source>
        <dbReference type="Proteomes" id="UP000695022"/>
    </source>
</evidence>
<evidence type="ECO:0000256" key="1">
    <source>
        <dbReference type="ARBA" id="ARBA00023284"/>
    </source>
</evidence>
<dbReference type="Proteomes" id="UP000695022">
    <property type="component" value="Unplaced"/>
</dbReference>
<protein>
    <submittedName>
        <fullName evidence="3">Migration and invasion enhancer 1-like</fullName>
    </submittedName>
</protein>
<accession>A0ABM1EXV5</accession>
<dbReference type="GeneID" id="106816865"/>
<dbReference type="Pfam" id="PF10262">
    <property type="entry name" value="Rdx"/>
    <property type="match status" value="1"/>
</dbReference>
<gene>
    <name evidence="3" type="primary">LOC106816865</name>
</gene>